<dbReference type="EMBL" id="JACAQB010000004">
    <property type="protein sequence ID" value="NWB95526.1"/>
    <property type="molecule type" value="Genomic_DNA"/>
</dbReference>
<reference evidence="1 2" key="1">
    <citation type="submission" date="2020-04" db="EMBL/GenBank/DDBJ databases">
        <title>Molecular characterization of pseudomonads from Agaricus bisporus reveal novel blotch 2 pathogens in Western Europe.</title>
        <authorList>
            <person name="Taparia T."/>
            <person name="Krijger M."/>
            <person name="Haynes E."/>
            <person name="Elpinstone J.G."/>
            <person name="Noble R."/>
            <person name="Van Der Wolf J."/>
        </authorList>
    </citation>
    <scope>NUCLEOTIDE SEQUENCE [LARGE SCALE GENOMIC DNA]</scope>
    <source>
        <strain evidence="1 2">H7001</strain>
    </source>
</reference>
<evidence type="ECO:0000313" key="2">
    <source>
        <dbReference type="Proteomes" id="UP000539985"/>
    </source>
</evidence>
<sequence>MNRNEYLHRSAELHFLQKQLSKTGLSKLSAMSIRSRIEETQAYLEEHGENAYQPAKVTLTYRGAPVWGTHGVLAEFGTAATQAFSEAIATIAASLSGALADKGPIPNRSNNQLLITGTALGSFGFELEEVPAQKQLEIEGTTSVSQAIDLMTELLEATTKSDEELSEPVSRLADRAIASVSDFLGKLSSFEASCSVTTRTRKFQFVDIEQVRRSKDRLSVDNIKETVETFDGEFIGALPDKRAFEFRTSDGVVIYGGIPRDIPNPNAVNQHLYQNFKITLSAKRIGSSRPRYILHSFPWSE</sequence>
<organism evidence="1 2">
    <name type="scientific">Pseudomonas gingeri</name>
    <dbReference type="NCBI Taxonomy" id="117681"/>
    <lineage>
        <taxon>Bacteria</taxon>
        <taxon>Pseudomonadati</taxon>
        <taxon>Pseudomonadota</taxon>
        <taxon>Gammaproteobacteria</taxon>
        <taxon>Pseudomonadales</taxon>
        <taxon>Pseudomonadaceae</taxon>
        <taxon>Pseudomonas</taxon>
    </lineage>
</organism>
<gene>
    <name evidence="1" type="ORF">HX882_06455</name>
</gene>
<accession>A0A7Y7X9J2</accession>
<dbReference type="Proteomes" id="UP000539985">
    <property type="component" value="Unassembled WGS sequence"/>
</dbReference>
<proteinExistence type="predicted"/>
<name>A0A7Y7X9J2_9PSED</name>
<evidence type="ECO:0000313" key="1">
    <source>
        <dbReference type="EMBL" id="NWB95526.1"/>
    </source>
</evidence>
<dbReference type="AlphaFoldDB" id="A0A7Y7X9J2"/>
<dbReference type="RefSeq" id="WP_177100686.1">
    <property type="nucleotide sequence ID" value="NZ_JACAQB010000004.1"/>
</dbReference>
<comment type="caution">
    <text evidence="1">The sequence shown here is derived from an EMBL/GenBank/DDBJ whole genome shotgun (WGS) entry which is preliminary data.</text>
</comment>
<protein>
    <submittedName>
        <fullName evidence="1">Uncharacterized protein</fullName>
    </submittedName>
</protein>